<dbReference type="PIRSF" id="PIRSF007807">
    <property type="entry name" value="Cdc123"/>
    <property type="match status" value="1"/>
</dbReference>
<organism evidence="4 5">
    <name type="scientific">Cyberlindnera jadinii (strain ATCC 18201 / CBS 1600 / BCRC 20928 / JCM 3617 / NBRC 0987 / NRRL Y-1542)</name>
    <name type="common">Torula yeast</name>
    <name type="synonym">Candida utilis</name>
    <dbReference type="NCBI Taxonomy" id="983966"/>
    <lineage>
        <taxon>Eukaryota</taxon>
        <taxon>Fungi</taxon>
        <taxon>Dikarya</taxon>
        <taxon>Ascomycota</taxon>
        <taxon>Saccharomycotina</taxon>
        <taxon>Saccharomycetes</taxon>
        <taxon>Phaffomycetales</taxon>
        <taxon>Phaffomycetaceae</taxon>
        <taxon>Cyberlindnera</taxon>
    </lineage>
</organism>
<dbReference type="GO" id="GO:0005737">
    <property type="term" value="C:cytoplasm"/>
    <property type="evidence" value="ECO:0007669"/>
    <property type="project" value="UniProtKB-SubCell"/>
</dbReference>
<dbReference type="AlphaFoldDB" id="A0A0H5C9S9"/>
<protein>
    <recommendedName>
        <fullName evidence="2">Translation initiation factor eIF2 assembly protein</fullName>
    </recommendedName>
</protein>
<dbReference type="GO" id="GO:0005524">
    <property type="term" value="F:ATP binding"/>
    <property type="evidence" value="ECO:0007669"/>
    <property type="project" value="UniProtKB-KW"/>
</dbReference>
<accession>A0A0H5C9S9</accession>
<dbReference type="EMBL" id="CDQK01000007">
    <property type="protein sequence ID" value="CEP25180.1"/>
    <property type="molecule type" value="Genomic_DNA"/>
</dbReference>
<evidence type="ECO:0000313" key="4">
    <source>
        <dbReference type="EMBL" id="CEP25180.1"/>
    </source>
</evidence>
<proteinExistence type="inferred from homology"/>
<feature type="compositionally biased region" description="Acidic residues" evidence="3">
    <location>
        <begin position="66"/>
        <end position="105"/>
    </location>
</feature>
<comment type="similarity">
    <text evidence="1 2">Belongs to the CDC123 family.</text>
</comment>
<evidence type="ECO:0000313" key="5">
    <source>
        <dbReference type="Proteomes" id="UP000038830"/>
    </source>
</evidence>
<keyword evidence="2" id="KW-0547">Nucleotide-binding</keyword>
<comment type="subcellular location">
    <subcellularLocation>
        <location evidence="2">Cytoplasm</location>
    </subcellularLocation>
</comment>
<feature type="region of interest" description="Disordered" evidence="3">
    <location>
        <begin position="62"/>
        <end position="115"/>
    </location>
</feature>
<keyword evidence="2" id="KW-0460">Magnesium</keyword>
<evidence type="ECO:0000256" key="3">
    <source>
        <dbReference type="SAM" id="MobiDB-lite"/>
    </source>
</evidence>
<keyword evidence="2" id="KW-0479">Metal-binding</keyword>
<evidence type="ECO:0000256" key="1">
    <source>
        <dbReference type="ARBA" id="ARBA00011047"/>
    </source>
</evidence>
<reference evidence="5" key="1">
    <citation type="journal article" date="2015" name="J. Biotechnol.">
        <title>The structure of the Cyberlindnera jadinii genome and its relation to Candida utilis analyzed by the occurrence of single nucleotide polymorphisms.</title>
        <authorList>
            <person name="Rupp O."/>
            <person name="Brinkrolf K."/>
            <person name="Buerth C."/>
            <person name="Kunigo M."/>
            <person name="Schneider J."/>
            <person name="Jaenicke S."/>
            <person name="Goesmann A."/>
            <person name="Puehler A."/>
            <person name="Jaeger K.-E."/>
            <person name="Ernst J.F."/>
        </authorList>
    </citation>
    <scope>NUCLEOTIDE SEQUENCE [LARGE SCALE GENOMIC DNA]</scope>
    <source>
        <strain evidence="5">ATCC 18201 / CBS 1600 / BCRC 20928 / JCM 3617 / NBRC 0987 / NRRL Y-1542</strain>
    </source>
</reference>
<dbReference type="GO" id="GO:0046872">
    <property type="term" value="F:metal ion binding"/>
    <property type="evidence" value="ECO:0007669"/>
    <property type="project" value="UniProtKB-KW"/>
</dbReference>
<evidence type="ECO:0000256" key="2">
    <source>
        <dbReference type="PIRNR" id="PIRNR007807"/>
    </source>
</evidence>
<dbReference type="InterPro" id="IPR009772">
    <property type="entry name" value="CDC123"/>
</dbReference>
<keyword evidence="2" id="KW-0963">Cytoplasm</keyword>
<name>A0A0H5C9S9_CYBJN</name>
<keyword evidence="2" id="KW-0067">ATP-binding</keyword>
<dbReference type="Proteomes" id="UP000038830">
    <property type="component" value="Unassembled WGS sequence"/>
</dbReference>
<dbReference type="PANTHER" id="PTHR15323">
    <property type="entry name" value="D123 PROTEIN"/>
    <property type="match status" value="1"/>
</dbReference>
<gene>
    <name evidence="4" type="ORF">BN1211_6183</name>
</gene>
<dbReference type="PANTHER" id="PTHR15323:SF6">
    <property type="entry name" value="CELL DIVISION CYCLE PROTEIN 123 HOMOLOG"/>
    <property type="match status" value="1"/>
</dbReference>
<dbReference type="Pfam" id="PF07065">
    <property type="entry name" value="D123"/>
    <property type="match status" value="1"/>
</dbReference>
<sequence length="368" mass="42420">MSDTHVFEDIPLSREQVVNCSFSNWYWRYKSHVPKSRVIKPLPQSFMEYLGADGIVLPEDGHYEVEMGDGDGEYSDWSDEDGGGDGGGDDEGDDDDDDDDDDDSEADKTDASKDQQKVFAQFQDVHDQIKQTIKEWGAVTPKLNWSAPRDATWILPSNTMKCTNASDVYLLLNASNYVMHDLAHAFDDVTTKEGDEIKETQTEFELVLRKWVNINPALEFRVFVKQNEIVGISQRDLNYYDFLKPLESTIRELVETFFDEVLRETFPDDDYVFDVYLPRPFDKTFLIDINPFARVTDSQLFTWHELSQLTPQDDYELRLVTEVNKGRFAVKEHTENQVPKDVVDASLDSNAMAELAKQWQELQMKAEK</sequence>
<feature type="compositionally biased region" description="Basic and acidic residues" evidence="3">
    <location>
        <begin position="106"/>
        <end position="115"/>
    </location>
</feature>
<keyword evidence="2" id="KW-0143">Chaperone</keyword>